<dbReference type="CDD" id="cd00067">
    <property type="entry name" value="GAL4"/>
    <property type="match status" value="1"/>
</dbReference>
<feature type="region of interest" description="Disordered" evidence="7">
    <location>
        <begin position="55"/>
        <end position="82"/>
    </location>
</feature>
<evidence type="ECO:0000256" key="3">
    <source>
        <dbReference type="ARBA" id="ARBA00023015"/>
    </source>
</evidence>
<dbReference type="Pfam" id="PF00172">
    <property type="entry name" value="Zn_clus"/>
    <property type="match status" value="1"/>
</dbReference>
<evidence type="ECO:0000256" key="6">
    <source>
        <dbReference type="ARBA" id="ARBA00023242"/>
    </source>
</evidence>
<organism evidence="9 10">
    <name type="scientific">Penicillium ucsense</name>
    <dbReference type="NCBI Taxonomy" id="2839758"/>
    <lineage>
        <taxon>Eukaryota</taxon>
        <taxon>Fungi</taxon>
        <taxon>Dikarya</taxon>
        <taxon>Ascomycota</taxon>
        <taxon>Pezizomycotina</taxon>
        <taxon>Eurotiomycetes</taxon>
        <taxon>Eurotiomycetidae</taxon>
        <taxon>Eurotiales</taxon>
        <taxon>Aspergillaceae</taxon>
        <taxon>Penicillium</taxon>
    </lineage>
</organism>
<evidence type="ECO:0000313" key="9">
    <source>
        <dbReference type="EMBL" id="KAF7719932.1"/>
    </source>
</evidence>
<reference evidence="9" key="1">
    <citation type="journal article" date="2020" name="Front. Microbiol.">
        <title>Gene regulatory networks of Penicillium echinulatum 2HH and Penicillium oxalicum 114-2 inferred by a computational biology approach.</title>
        <authorList>
            <person name="Lenz A.R."/>
            <person name="Galan-Vasquez E."/>
            <person name="Balbinot E."/>
            <person name="De Abreu F.P."/>
            <person name="De Oliveira N.S."/>
            <person name="Da Rosa L.O."/>
            <person name="De Avila E Silva S."/>
            <person name="Camassola M."/>
            <person name="Dillon A.J.P."/>
            <person name="Perez-Rueda E."/>
        </authorList>
    </citation>
    <scope>NUCLEOTIDE SEQUENCE</scope>
    <source>
        <strain evidence="9">S1M29</strain>
    </source>
</reference>
<keyword evidence="4" id="KW-0238">DNA-binding</keyword>
<keyword evidence="5" id="KW-0804">Transcription</keyword>
<dbReference type="InterPro" id="IPR051430">
    <property type="entry name" value="Fungal_TF_Env_Response"/>
</dbReference>
<dbReference type="Proteomes" id="UP000631181">
    <property type="component" value="Unassembled WGS sequence"/>
</dbReference>
<dbReference type="EMBL" id="WIWV01000002">
    <property type="protein sequence ID" value="KAF7719932.1"/>
    <property type="molecule type" value="Genomic_DNA"/>
</dbReference>
<keyword evidence="2" id="KW-0862">Zinc</keyword>
<evidence type="ECO:0000256" key="4">
    <source>
        <dbReference type="ARBA" id="ARBA00023125"/>
    </source>
</evidence>
<dbReference type="InterPro" id="IPR036864">
    <property type="entry name" value="Zn2-C6_fun-type_DNA-bd_sf"/>
</dbReference>
<accession>A0A8J8WAU4</accession>
<evidence type="ECO:0000259" key="8">
    <source>
        <dbReference type="PROSITE" id="PS50048"/>
    </source>
</evidence>
<dbReference type="SMART" id="SM00066">
    <property type="entry name" value="GAL4"/>
    <property type="match status" value="1"/>
</dbReference>
<dbReference type="PANTHER" id="PTHR31944">
    <property type="entry name" value="HEME-RESPONSIVE ZINC FINGER TRANSCRIPTION FACTOR HAP1"/>
    <property type="match status" value="1"/>
</dbReference>
<protein>
    <submittedName>
        <fullName evidence="9">Fungal Zn(2)-Cys(6) binuclear cluster domain-containing protein</fullName>
    </submittedName>
</protein>
<dbReference type="OrthoDB" id="5414787at2759"/>
<keyword evidence="3" id="KW-0805">Transcription regulation</keyword>
<evidence type="ECO:0000256" key="7">
    <source>
        <dbReference type="SAM" id="MobiDB-lite"/>
    </source>
</evidence>
<dbReference type="GO" id="GO:0005634">
    <property type="term" value="C:nucleus"/>
    <property type="evidence" value="ECO:0007669"/>
    <property type="project" value="TreeGrafter"/>
</dbReference>
<dbReference type="GO" id="GO:0000978">
    <property type="term" value="F:RNA polymerase II cis-regulatory region sequence-specific DNA binding"/>
    <property type="evidence" value="ECO:0007669"/>
    <property type="project" value="TreeGrafter"/>
</dbReference>
<keyword evidence="6" id="KW-0539">Nucleus</keyword>
<gene>
    <name evidence="9" type="ORF">PECM_003242</name>
</gene>
<dbReference type="PROSITE" id="PS00463">
    <property type="entry name" value="ZN2_CY6_FUNGAL_1"/>
    <property type="match status" value="1"/>
</dbReference>
<dbReference type="SUPFAM" id="SSF57701">
    <property type="entry name" value="Zn2/Cys6 DNA-binding domain"/>
    <property type="match status" value="1"/>
</dbReference>
<keyword evidence="10" id="KW-1185">Reference proteome</keyword>
<dbReference type="CDD" id="cd12148">
    <property type="entry name" value="fungal_TF_MHR"/>
    <property type="match status" value="1"/>
</dbReference>
<dbReference type="GO" id="GO:0001228">
    <property type="term" value="F:DNA-binding transcription activator activity, RNA polymerase II-specific"/>
    <property type="evidence" value="ECO:0007669"/>
    <property type="project" value="TreeGrafter"/>
</dbReference>
<feature type="domain" description="Zn(2)-C6 fungal-type" evidence="8">
    <location>
        <begin position="17"/>
        <end position="48"/>
    </location>
</feature>
<dbReference type="Gene3D" id="4.10.240.10">
    <property type="entry name" value="Zn(2)-C6 fungal-type DNA-binding domain"/>
    <property type="match status" value="1"/>
</dbReference>
<evidence type="ECO:0000256" key="2">
    <source>
        <dbReference type="ARBA" id="ARBA00022833"/>
    </source>
</evidence>
<dbReference type="PROSITE" id="PS50048">
    <property type="entry name" value="ZN2_CY6_FUNGAL_2"/>
    <property type="match status" value="1"/>
</dbReference>
<name>A0A8J8WAU4_9EURO</name>
<dbReference type="SMART" id="SM00906">
    <property type="entry name" value="Fungal_trans"/>
    <property type="match status" value="1"/>
</dbReference>
<dbReference type="GO" id="GO:0008270">
    <property type="term" value="F:zinc ion binding"/>
    <property type="evidence" value="ECO:0007669"/>
    <property type="project" value="InterPro"/>
</dbReference>
<sequence length="764" mass="85928">MEHTAPRKRPRPRPVVSCLRCREKKLKCDRTCPCQNCIKAGCREECAYNTRMHADEPQGSKTRRLRVPSDVDSVNSRPASHHEVGVVEDLQQRVTRLEELLAVRSDASDPGPVCATHTGESRVHHDSAFLALPYPGTLVVKGSRSRYHGENSRISLLNQFPDAKQFINRCTEDAELVGLAREVQSLQARSTAPVASPDSLPESAGLPELRYLGLQLPPKSTCDKLLRVYTTHFEGILRVIHRPSFHRQYQMFWDHYEQQNCSEFVPLLTAVLAAAALFNPDAFTSEECSAQEYLIHEATRALHAWVNQISRKQRNDLATLQVETLVLLSEYLQMTPVDEMWQASGSLVRSGMTMGLHVNLSRFTKLSFYQKECRRRLWVTILELDLQISILSGMPMMAPEMDLGPLTPLNLNDTDFDESTSEPPVAAEVEEETDSLAQITLATSLAHRMKMMRLAQYTSARDSLGERIELSTKLEEYLTRMPHQLKPGNEKSITRPASIMSNVLLEVFIRRPLLHLLRPCLSAVTNAGLDEPSFLWIRRACLDSSLAIISYQDYFDPLYAEADTQDVIACWNFFHSHCHNDLLWSALSLCEFLRTQNHTSTVSSSLKSTVDSGRSDGQVPSKASLIRLLDGTLDTFTRQSHLRGSNVKDILLLTAVIQSIRSRGPTEQRQQRMLQGAKDTMVACRRNLLSIASSRTDSDNIGGKEQISPHEDLPNFAGISAYGLSTPHLQNSDFTQVPLESTANFEDLVSDLFSFDDGSFMWNL</sequence>
<evidence type="ECO:0000256" key="5">
    <source>
        <dbReference type="ARBA" id="ARBA00023163"/>
    </source>
</evidence>
<proteinExistence type="predicted"/>
<dbReference type="Pfam" id="PF04082">
    <property type="entry name" value="Fungal_trans"/>
    <property type="match status" value="1"/>
</dbReference>
<dbReference type="GO" id="GO:0006351">
    <property type="term" value="P:DNA-templated transcription"/>
    <property type="evidence" value="ECO:0007669"/>
    <property type="project" value="InterPro"/>
</dbReference>
<comment type="caution">
    <text evidence="9">The sequence shown here is derived from an EMBL/GenBank/DDBJ whole genome shotgun (WGS) entry which is preliminary data.</text>
</comment>
<dbReference type="PANTHER" id="PTHR31944:SF131">
    <property type="entry name" value="HEME-RESPONSIVE ZINC FINGER TRANSCRIPTION FACTOR HAP1"/>
    <property type="match status" value="1"/>
</dbReference>
<evidence type="ECO:0000256" key="1">
    <source>
        <dbReference type="ARBA" id="ARBA00022723"/>
    </source>
</evidence>
<dbReference type="AlphaFoldDB" id="A0A8J8WAU4"/>
<dbReference type="InterPro" id="IPR001138">
    <property type="entry name" value="Zn2Cys6_DnaBD"/>
</dbReference>
<keyword evidence="1" id="KW-0479">Metal-binding</keyword>
<dbReference type="InterPro" id="IPR007219">
    <property type="entry name" value="XnlR_reg_dom"/>
</dbReference>
<evidence type="ECO:0000313" key="10">
    <source>
        <dbReference type="Proteomes" id="UP000631181"/>
    </source>
</evidence>